<keyword evidence="7" id="KW-0175">Coiled coil</keyword>
<comment type="caution">
    <text evidence="11">The sequence shown here is derived from an EMBL/GenBank/DDBJ whole genome shotgun (WGS) entry which is preliminary data.</text>
</comment>
<dbReference type="Gene3D" id="6.10.250.860">
    <property type="match status" value="1"/>
</dbReference>
<dbReference type="GO" id="GO:0019905">
    <property type="term" value="F:syntaxin binding"/>
    <property type="evidence" value="ECO:0007669"/>
    <property type="project" value="TreeGrafter"/>
</dbReference>
<dbReference type="OrthoDB" id="10259024at2759"/>
<evidence type="ECO:0000256" key="7">
    <source>
        <dbReference type="ARBA" id="ARBA00023054"/>
    </source>
</evidence>
<dbReference type="GO" id="GO:0015031">
    <property type="term" value="P:protein transport"/>
    <property type="evidence" value="ECO:0007669"/>
    <property type="project" value="UniProtKB-KW"/>
</dbReference>
<dbReference type="EMBL" id="BDGG01000003">
    <property type="protein sequence ID" value="GAU95476.1"/>
    <property type="molecule type" value="Genomic_DNA"/>
</dbReference>
<evidence type="ECO:0000256" key="8">
    <source>
        <dbReference type="SAM" id="MobiDB-lite"/>
    </source>
</evidence>
<reference evidence="11 12" key="1">
    <citation type="journal article" date="2016" name="Nat. Commun.">
        <title>Extremotolerant tardigrade genome and improved radiotolerance of human cultured cells by tardigrade-unique protein.</title>
        <authorList>
            <person name="Hashimoto T."/>
            <person name="Horikawa D.D."/>
            <person name="Saito Y."/>
            <person name="Kuwahara H."/>
            <person name="Kozuka-Hata H."/>
            <person name="Shin-I T."/>
            <person name="Minakuchi Y."/>
            <person name="Ohishi K."/>
            <person name="Motoyama A."/>
            <person name="Aizu T."/>
            <person name="Enomoto A."/>
            <person name="Kondo K."/>
            <person name="Tanaka S."/>
            <person name="Hara Y."/>
            <person name="Koshikawa S."/>
            <person name="Sagara H."/>
            <person name="Miura T."/>
            <person name="Yokobori S."/>
            <person name="Miyagawa K."/>
            <person name="Suzuki Y."/>
            <person name="Kubo T."/>
            <person name="Oyama M."/>
            <person name="Kohara Y."/>
            <person name="Fujiyama A."/>
            <person name="Arakawa K."/>
            <person name="Katayama T."/>
            <person name="Toyoda A."/>
            <person name="Kunieda T."/>
        </authorList>
    </citation>
    <scope>NUCLEOTIDE SEQUENCE [LARGE SCALE GENOMIC DNA]</scope>
    <source>
        <strain evidence="11 12">YOKOZUNA-1</strain>
    </source>
</reference>
<organism evidence="11 12">
    <name type="scientific">Ramazzottius varieornatus</name>
    <name type="common">Water bear</name>
    <name type="synonym">Tardigrade</name>
    <dbReference type="NCBI Taxonomy" id="947166"/>
    <lineage>
        <taxon>Eukaryota</taxon>
        <taxon>Metazoa</taxon>
        <taxon>Ecdysozoa</taxon>
        <taxon>Tardigrada</taxon>
        <taxon>Eutardigrada</taxon>
        <taxon>Parachela</taxon>
        <taxon>Hypsibioidea</taxon>
        <taxon>Ramazzottiidae</taxon>
        <taxon>Ramazzottius</taxon>
    </lineage>
</organism>
<feature type="domain" description="Vacuolar protein sorting-associated protein 54 N-terminal" evidence="10">
    <location>
        <begin position="176"/>
        <end position="369"/>
    </location>
</feature>
<dbReference type="GO" id="GO:0005829">
    <property type="term" value="C:cytosol"/>
    <property type="evidence" value="ECO:0007669"/>
    <property type="project" value="GOC"/>
</dbReference>
<accession>A0A1D1V0T8</accession>
<evidence type="ECO:0000313" key="11">
    <source>
        <dbReference type="EMBL" id="GAU95476.1"/>
    </source>
</evidence>
<dbReference type="PANTHER" id="PTHR12965">
    <property type="entry name" value="VACUOLAR PROTEIN SORTING 54"/>
    <property type="match status" value="1"/>
</dbReference>
<evidence type="ECO:0000259" key="10">
    <source>
        <dbReference type="Pfam" id="PF10475"/>
    </source>
</evidence>
<feature type="region of interest" description="Disordered" evidence="8">
    <location>
        <begin position="42"/>
        <end position="74"/>
    </location>
</feature>
<evidence type="ECO:0000256" key="1">
    <source>
        <dbReference type="ARBA" id="ARBA00004601"/>
    </source>
</evidence>
<dbReference type="GO" id="GO:0000938">
    <property type="term" value="C:GARP complex"/>
    <property type="evidence" value="ECO:0007669"/>
    <property type="project" value="InterPro"/>
</dbReference>
<sequence length="921" mass="103628">MSSGRHNSTSHLRTEESANSSPDSVLNRSISRNDVANGSLMDVSLSRPQSRVSVSSRVGAVSRQTSSASGQYERNPDRVFDFYDASVNLPATLNDPRKPRPNDFLTRTWGEGFVESTVPPSSRIVDIDMSVFRAYIHSINIREALLKGTCSMADVSGRQISARTSKQTSSAAAELDSIPKLFFSQSFSLENPITFRDVFGSWKLSEKDGLKTLRATQERLAHFLDLVEAEIARVVSVRAEAFFGIVISHDLLQERMATSQEKVTAARNSLRAVADISVKPAIKNMTLVQKRHNLEEIFQKLQTMATISQTQLTIQMLLSNGDFVGALDLITTTRDILTTDLAGLVCFRHLSHQLTEMEKFIDKMMSMEFRRALSAHLNRSIEMSTAKEQMLNRERFVAIVTGLLRQRRFNVVDWFREEALSALQATLKYVLIKQLTDHQEGDVEDGKNGRRSSEEGSLPYHLLRTLEFHGVVKLLHGMKDPLKEILTRIKAAHDVTKSLDVQFLAQESRTGTRTEDTSGVSSADLNRLSTQLQELLFAVGEELQEEIVKILNKTKTWQDLKLQNDNLVPLWDILQDIAKDSEAILGVRMTVLTAQLQKLAFAFLSKFHEDRKQKLTLILDSERWTSAELPVEFQSFVDNIVDKGSFLVPLPRQRSEEVVNGDEPIRSPKAVVSSLVIGGEVYLVVGTVVLLLRMLGEYMALTEKLPSSMNIGGDLLQKVVELLKMFNSRTCQLVLGAGAMHSAGLKSITSKNLILSSRCLQLVRLFVPVVREDLVRCLSSKQKHLTKNFDTLLRDYDSHIEEVEKKLVQIFDAQLITHFSRWEAAFPIPSPAFKAIVTSVKRLYDAVSEMLPQAHLERLFKSLLILFKRRLKQQIAKLSIPHDGGPQHGVVVSEIAFFRHELHALKKLSSLSDILDDVWEK</sequence>
<protein>
    <recommendedName>
        <fullName evidence="3">Vacuolar protein sorting-associated protein 54</fullName>
    </recommendedName>
</protein>
<name>A0A1D1V0T8_RAMVA</name>
<dbReference type="STRING" id="947166.A0A1D1V0T8"/>
<dbReference type="PANTHER" id="PTHR12965:SF0">
    <property type="entry name" value="VACUOLAR PROTEIN SORTING-ASSOCIATED PROTEIN 54"/>
    <property type="match status" value="1"/>
</dbReference>
<evidence type="ECO:0000313" key="12">
    <source>
        <dbReference type="Proteomes" id="UP000186922"/>
    </source>
</evidence>
<keyword evidence="4" id="KW-0813">Transport</keyword>
<feature type="domain" description="Vacuolar protein sorting-associated protein 54 C-terminal" evidence="9">
    <location>
        <begin position="680"/>
        <end position="811"/>
    </location>
</feature>
<dbReference type="GO" id="GO:0006896">
    <property type="term" value="P:Golgi to vacuole transport"/>
    <property type="evidence" value="ECO:0007669"/>
    <property type="project" value="TreeGrafter"/>
</dbReference>
<feature type="compositionally biased region" description="Low complexity" evidence="8">
    <location>
        <begin position="43"/>
        <end position="63"/>
    </location>
</feature>
<dbReference type="Gene3D" id="1.20.1280.130">
    <property type="match status" value="1"/>
</dbReference>
<dbReference type="AlphaFoldDB" id="A0A1D1V0T8"/>
<evidence type="ECO:0000259" key="9">
    <source>
        <dbReference type="Pfam" id="PF07928"/>
    </source>
</evidence>
<dbReference type="GO" id="GO:0042147">
    <property type="term" value="P:retrograde transport, endosome to Golgi"/>
    <property type="evidence" value="ECO:0007669"/>
    <property type="project" value="InterPro"/>
</dbReference>
<keyword evidence="12" id="KW-1185">Reference proteome</keyword>
<evidence type="ECO:0000256" key="2">
    <source>
        <dbReference type="ARBA" id="ARBA00009150"/>
    </source>
</evidence>
<dbReference type="Proteomes" id="UP000186922">
    <property type="component" value="Unassembled WGS sequence"/>
</dbReference>
<comment type="subcellular location">
    <subcellularLocation>
        <location evidence="1">Golgi apparatus</location>
        <location evidence="1">trans-Golgi network</location>
    </subcellularLocation>
</comment>
<keyword evidence="6" id="KW-0333">Golgi apparatus</keyword>
<evidence type="ECO:0000256" key="4">
    <source>
        <dbReference type="ARBA" id="ARBA00022448"/>
    </source>
</evidence>
<evidence type="ECO:0000256" key="5">
    <source>
        <dbReference type="ARBA" id="ARBA00022927"/>
    </source>
</evidence>
<dbReference type="InterPro" id="IPR039745">
    <property type="entry name" value="Vps54"/>
</dbReference>
<proteinExistence type="inferred from homology"/>
<dbReference type="Pfam" id="PF10475">
    <property type="entry name" value="Vps54_N"/>
    <property type="match status" value="1"/>
</dbReference>
<evidence type="ECO:0000256" key="3">
    <source>
        <dbReference type="ARBA" id="ARBA00017665"/>
    </source>
</evidence>
<dbReference type="InterPro" id="IPR019515">
    <property type="entry name" value="VPS54_N"/>
</dbReference>
<gene>
    <name evidence="11" type="primary">RvY_07088-1</name>
    <name evidence="11" type="synonym">RvY_07088.1</name>
    <name evidence="11" type="ORF">RvY_07088</name>
</gene>
<comment type="similarity">
    <text evidence="2">Belongs to the VPS54 family.</text>
</comment>
<evidence type="ECO:0000256" key="6">
    <source>
        <dbReference type="ARBA" id="ARBA00023034"/>
    </source>
</evidence>
<dbReference type="InterPro" id="IPR012501">
    <property type="entry name" value="Vps54_C"/>
</dbReference>
<dbReference type="Pfam" id="PF07928">
    <property type="entry name" value="Vps54"/>
    <property type="match status" value="1"/>
</dbReference>
<feature type="region of interest" description="Disordered" evidence="8">
    <location>
        <begin position="1"/>
        <end position="28"/>
    </location>
</feature>
<keyword evidence="5" id="KW-0653">Protein transport</keyword>